<feature type="coiled-coil region" evidence="1">
    <location>
        <begin position="522"/>
        <end position="549"/>
    </location>
</feature>
<dbReference type="InParanoid" id="Q24HM1"/>
<reference evidence="5" key="1">
    <citation type="journal article" date="2006" name="PLoS Biol.">
        <title>Macronuclear genome sequence of the ciliate Tetrahymena thermophila, a model eukaryote.</title>
        <authorList>
            <person name="Eisen J.A."/>
            <person name="Coyne R.S."/>
            <person name="Wu M."/>
            <person name="Wu D."/>
            <person name="Thiagarajan M."/>
            <person name="Wortman J.R."/>
            <person name="Badger J.H."/>
            <person name="Ren Q."/>
            <person name="Amedeo P."/>
            <person name="Jones K.M."/>
            <person name="Tallon L.J."/>
            <person name="Delcher A.L."/>
            <person name="Salzberg S.L."/>
            <person name="Silva J.C."/>
            <person name="Haas B.J."/>
            <person name="Majoros W.H."/>
            <person name="Farzad M."/>
            <person name="Carlton J.M."/>
            <person name="Smith R.K. Jr."/>
            <person name="Garg J."/>
            <person name="Pearlman R.E."/>
            <person name="Karrer K.M."/>
            <person name="Sun L."/>
            <person name="Manning G."/>
            <person name="Elde N.C."/>
            <person name="Turkewitz A.P."/>
            <person name="Asai D.J."/>
            <person name="Wilkes D.E."/>
            <person name="Wang Y."/>
            <person name="Cai H."/>
            <person name="Collins K."/>
            <person name="Stewart B.A."/>
            <person name="Lee S.R."/>
            <person name="Wilamowska K."/>
            <person name="Weinberg Z."/>
            <person name="Ruzzo W.L."/>
            <person name="Wloga D."/>
            <person name="Gaertig J."/>
            <person name="Frankel J."/>
            <person name="Tsao C.-C."/>
            <person name="Gorovsky M.A."/>
            <person name="Keeling P.J."/>
            <person name="Waller R.F."/>
            <person name="Patron N.J."/>
            <person name="Cherry J.M."/>
            <person name="Stover N.A."/>
            <person name="Krieger C.J."/>
            <person name="del Toro C."/>
            <person name="Ryder H.F."/>
            <person name="Williamson S.C."/>
            <person name="Barbeau R.A."/>
            <person name="Hamilton E.P."/>
            <person name="Orias E."/>
        </authorList>
    </citation>
    <scope>NUCLEOTIDE SEQUENCE [LARGE SCALE GENOMIC DNA]</scope>
    <source>
        <strain evidence="5">SB210</strain>
    </source>
</reference>
<keyword evidence="5" id="KW-1185">Reference proteome</keyword>
<feature type="chain" id="PRO_5012474990" evidence="3">
    <location>
        <begin position="16"/>
        <end position="558"/>
    </location>
</feature>
<evidence type="ECO:0000256" key="1">
    <source>
        <dbReference type="SAM" id="Coils"/>
    </source>
</evidence>
<organism evidence="4 5">
    <name type="scientific">Tetrahymena thermophila (strain SB210)</name>
    <dbReference type="NCBI Taxonomy" id="312017"/>
    <lineage>
        <taxon>Eukaryota</taxon>
        <taxon>Sar</taxon>
        <taxon>Alveolata</taxon>
        <taxon>Ciliophora</taxon>
        <taxon>Intramacronucleata</taxon>
        <taxon>Oligohymenophorea</taxon>
        <taxon>Hymenostomatida</taxon>
        <taxon>Tetrahymenina</taxon>
        <taxon>Tetrahymenidae</taxon>
        <taxon>Tetrahymena</taxon>
    </lineage>
</organism>
<evidence type="ECO:0000313" key="5">
    <source>
        <dbReference type="Proteomes" id="UP000009168"/>
    </source>
</evidence>
<gene>
    <name evidence="4" type="ORF">TTHERM_01055660</name>
</gene>
<proteinExistence type="predicted"/>
<dbReference type="AlphaFoldDB" id="Q24HM1"/>
<dbReference type="RefSeq" id="XP_001027532.3">
    <property type="nucleotide sequence ID" value="XM_001027532.3"/>
</dbReference>
<evidence type="ECO:0000256" key="3">
    <source>
        <dbReference type="SAM" id="SignalP"/>
    </source>
</evidence>
<feature type="transmembrane region" description="Helical" evidence="2">
    <location>
        <begin position="499"/>
        <end position="522"/>
    </location>
</feature>
<evidence type="ECO:0000313" key="4">
    <source>
        <dbReference type="EMBL" id="EAS07290.3"/>
    </source>
</evidence>
<keyword evidence="2 4" id="KW-0812">Transmembrane</keyword>
<protein>
    <submittedName>
        <fullName evidence="4">Transmembrane protein, putative</fullName>
    </submittedName>
</protein>
<dbReference type="HOGENOM" id="CLU_556106_0_0_1"/>
<dbReference type="EMBL" id="GG662241">
    <property type="protein sequence ID" value="EAS07290.3"/>
    <property type="molecule type" value="Genomic_DNA"/>
</dbReference>
<dbReference type="Proteomes" id="UP000009168">
    <property type="component" value="Unassembled WGS sequence"/>
</dbReference>
<accession>Q24HM1</accession>
<feature type="signal peptide" evidence="3">
    <location>
        <begin position="1"/>
        <end position="15"/>
    </location>
</feature>
<name>Q24HM1_TETTS</name>
<keyword evidence="3" id="KW-0732">Signal</keyword>
<keyword evidence="1" id="KW-0175">Coiled coil</keyword>
<dbReference type="GeneID" id="7843676"/>
<dbReference type="KEGG" id="tet:TTHERM_01055660"/>
<sequence length="558" mass="65406">MFLYIILFIFIKVQCYQFENKTQTLKPFSFNIHSDEKAQIIIPTSIFSQYRTVFNYNKIDGPSNLNQFCKFKYHNLKVENFILQRINPSVDGFLISFFTFSKYVVAITDKFRIIQFAIEIQEPICDQQNQNITNSSSQQIYSLEQVQNKITRIFENVIPLNLQSGLQGETPLFGYSNENTVLLFYRKKSIYMKISSFNIYEIQENSYQQRDNIYRTLSLSSNEILIASGKDGLDYYKIITQDQSVEKLNFIHKNIEIAKDNDIRDIIFLNKNSTNIIYALVDYTKIIYICDQNYQILFTINDVPPQVTRIASPSPSILLAIGVDQEEDSQIREYIIDLPNKNYTINRQYKGDDDAWNEIFADKQISFVLGKYRSRIFFHGINRQFLPEYEIDSRNKDIMIDQNLYKNIILAFQMPIKEDLLLFAITPDEILSISITQTPNYLECLSSQDGEGSFQLQMFSTECDALSEINQGYQICNNFLDVKFDITKVYIDSKNLTNLILIIVLCLAFLISIILFVVMTIIKRMKNKYKEVIEENRTLAQKYQELENQSSYMTKQQF</sequence>
<evidence type="ECO:0000256" key="2">
    <source>
        <dbReference type="SAM" id="Phobius"/>
    </source>
</evidence>
<keyword evidence="2" id="KW-1133">Transmembrane helix</keyword>
<keyword evidence="2" id="KW-0472">Membrane</keyword>